<dbReference type="Proteomes" id="UP001060085">
    <property type="component" value="Linkage Group LG05"/>
</dbReference>
<organism evidence="1 2">
    <name type="scientific">Catharanthus roseus</name>
    <name type="common">Madagascar periwinkle</name>
    <name type="synonym">Vinca rosea</name>
    <dbReference type="NCBI Taxonomy" id="4058"/>
    <lineage>
        <taxon>Eukaryota</taxon>
        <taxon>Viridiplantae</taxon>
        <taxon>Streptophyta</taxon>
        <taxon>Embryophyta</taxon>
        <taxon>Tracheophyta</taxon>
        <taxon>Spermatophyta</taxon>
        <taxon>Magnoliopsida</taxon>
        <taxon>eudicotyledons</taxon>
        <taxon>Gunneridae</taxon>
        <taxon>Pentapetalae</taxon>
        <taxon>asterids</taxon>
        <taxon>lamiids</taxon>
        <taxon>Gentianales</taxon>
        <taxon>Apocynaceae</taxon>
        <taxon>Rauvolfioideae</taxon>
        <taxon>Vinceae</taxon>
        <taxon>Catharanthinae</taxon>
        <taxon>Catharanthus</taxon>
    </lineage>
</organism>
<dbReference type="EMBL" id="CM044705">
    <property type="protein sequence ID" value="KAI5660635.1"/>
    <property type="molecule type" value="Genomic_DNA"/>
</dbReference>
<proteinExistence type="predicted"/>
<accession>A0ACC0AK44</accession>
<gene>
    <name evidence="1" type="ORF">M9H77_19958</name>
</gene>
<evidence type="ECO:0000313" key="2">
    <source>
        <dbReference type="Proteomes" id="UP001060085"/>
    </source>
</evidence>
<evidence type="ECO:0000313" key="1">
    <source>
        <dbReference type="EMBL" id="KAI5660635.1"/>
    </source>
</evidence>
<keyword evidence="2" id="KW-1185">Reference proteome</keyword>
<reference evidence="2" key="1">
    <citation type="journal article" date="2023" name="Nat. Plants">
        <title>Single-cell RNA sequencing provides a high-resolution roadmap for understanding the multicellular compartmentation of specialized metabolism.</title>
        <authorList>
            <person name="Sun S."/>
            <person name="Shen X."/>
            <person name="Li Y."/>
            <person name="Li Y."/>
            <person name="Wang S."/>
            <person name="Li R."/>
            <person name="Zhang H."/>
            <person name="Shen G."/>
            <person name="Guo B."/>
            <person name="Wei J."/>
            <person name="Xu J."/>
            <person name="St-Pierre B."/>
            <person name="Chen S."/>
            <person name="Sun C."/>
        </authorList>
    </citation>
    <scope>NUCLEOTIDE SEQUENCE [LARGE SCALE GENOMIC DNA]</scope>
</reference>
<sequence length="533" mass="58389">MKCSSSSRPKRGGGGVESAVGFFCLKRIFLRVMVAAMGCVFSCFRVKDSTPNPSPSSSTAISNDQETVVTRRRTVLSSLLLSEENDAKPIKEKEDLELGTPKQALEFDVRELEYEAKFLKACGTLPETPVELRKVTGVRKDSAQNGEYEGEKIRSWLRNASIEKPNLEKKPNEPISPIKVSEKGIKGSDSLEYTPNSSCVTERQNSQTFSASSSEGSGIQNATSTKVIARTEMSPTISAVSTDCLVPSVPYKNKSVRFDSEPDKSSALPKSCSYEITSQNSQESGSAVNASTGKSSPNPTPLKLSDEMQTPGTVFPGYLDGVGQAKTRIRSQYVYPILNPVDGLSQWKVLKDEGSKANAMNNDDGESLRDIDEANPVSDVGKEEYLVGQDLKVEASLSPWLRELPSNPNSDDQHNGSTIAPNFHFGRTPGDRPILGMVAAHWNDDDASHISPKWWNGNGIPNSTNKYKEDQIVSWHATPFEERLEKALSEETVISERKEISGTGAIDFNEAEESDTAQSKFKMTNHFRSVVTH</sequence>
<protein>
    <submittedName>
        <fullName evidence="1">Uncharacterized protein</fullName>
    </submittedName>
</protein>
<comment type="caution">
    <text evidence="1">The sequence shown here is derived from an EMBL/GenBank/DDBJ whole genome shotgun (WGS) entry which is preliminary data.</text>
</comment>
<name>A0ACC0AK44_CATRO</name>